<comment type="caution">
    <text evidence="4">The sequence shown here is derived from an EMBL/GenBank/DDBJ whole genome shotgun (WGS) entry which is preliminary data.</text>
</comment>
<evidence type="ECO:0000259" key="3">
    <source>
        <dbReference type="Pfam" id="PF17829"/>
    </source>
</evidence>
<dbReference type="Gene3D" id="1.20.58.2150">
    <property type="match status" value="1"/>
</dbReference>
<evidence type="ECO:0000313" key="5">
    <source>
        <dbReference type="Proteomes" id="UP001207408"/>
    </source>
</evidence>
<keyword evidence="5" id="KW-1185">Reference proteome</keyword>
<feature type="domain" description="Alpha glucuronidase N-terminal" evidence="2">
    <location>
        <begin position="64"/>
        <end position="165"/>
    </location>
</feature>
<dbReference type="Pfam" id="PF03648">
    <property type="entry name" value="Glyco_hydro_67N"/>
    <property type="match status" value="1"/>
</dbReference>
<dbReference type="Gene3D" id="2.60.120.1620">
    <property type="match status" value="1"/>
</dbReference>
<feature type="domain" description="Gylcosyl hydrolase 115 C-terminal" evidence="3">
    <location>
        <begin position="686"/>
        <end position="850"/>
    </location>
</feature>
<reference evidence="4" key="1">
    <citation type="submission" date="2022-10" db="EMBL/GenBank/DDBJ databases">
        <authorList>
            <person name="Yu W.X."/>
        </authorList>
    </citation>
    <scope>NUCLEOTIDE SEQUENCE</scope>
    <source>
        <strain evidence="4">D04</strain>
    </source>
</reference>
<dbReference type="InterPro" id="IPR029018">
    <property type="entry name" value="Hex-like_dom2"/>
</dbReference>
<protein>
    <submittedName>
        <fullName evidence="4">Glycosyl hydrolase 115 family protein</fullName>
    </submittedName>
</protein>
<dbReference type="AlphaFoldDB" id="A0AAE3SKL1"/>
<evidence type="ECO:0000259" key="2">
    <source>
        <dbReference type="Pfam" id="PF03648"/>
    </source>
</evidence>
<dbReference type="InterPro" id="IPR031924">
    <property type="entry name" value="GH115"/>
</dbReference>
<dbReference type="Proteomes" id="UP001207408">
    <property type="component" value="Unassembled WGS sequence"/>
</dbReference>
<dbReference type="PANTHER" id="PTHR37842">
    <property type="match status" value="1"/>
</dbReference>
<dbReference type="Gene3D" id="3.30.379.10">
    <property type="entry name" value="Chitobiase/beta-hexosaminidase domain 2-like"/>
    <property type="match status" value="1"/>
</dbReference>
<dbReference type="InterPro" id="IPR041437">
    <property type="entry name" value="GH115_C"/>
</dbReference>
<dbReference type="PANTHER" id="PTHR37842:SF2">
    <property type="entry name" value="GYLCOSYL HYDROLASE 115 C-TERMINAL DOMAIN-CONTAINING PROTEIN"/>
    <property type="match status" value="1"/>
</dbReference>
<evidence type="ECO:0000256" key="1">
    <source>
        <dbReference type="ARBA" id="ARBA00022801"/>
    </source>
</evidence>
<evidence type="ECO:0000313" key="4">
    <source>
        <dbReference type="EMBL" id="MCW3806975.1"/>
    </source>
</evidence>
<sequence length="859" mass="99142">MKKQILLLLFLVLVINLVTAQKTIVQTYNPFELDFVIEKPLTNNDFPVVSMSGTAAEINYDNSDFPGVIRAIRDLQNDIDSVTGKRPLLVPENKTSEYEIIIGTLGKNKQIDKLVSSKKLNVKDLEGKWESFVITTIPNPNKKNKNSLVIVGSDKRGTIYGIYELSRQLGVSPWYWWADVPAKKRKSAYIKSGRYASGEPKVKYRGIFINDEAPCFTGWTKEKFGGVNSKMYTHMFELLLRLRANYLWPAMWGNAFNEDDPENPRLADEYGIVMGTSHHEPMMRSQKEWGNHRNEYGNGEWNYRTNEEGLKAFWEDGLERNKNYEQVITMAMRGDGDIPMTDAGSAEENFRLLEKIFSDQRAIIEKVTGLPAKETPQIWALYSEVLDYYDQGIKIPEDMTVLFCDDNWGNVRRLPELGEKPHPGGYGIYYHVDLHGAPRAYQWLNMTQIPHMWEQLQLTYSYGVDKVWILNVGDLKPNEYPMDFFLHMAWNPTAYNQDNLHDYAISFCKDKFGEKEAEDAAEILSLYCKYASRISAEMLDDRTYNLKSGEFLLVKDAYLALEARAMRQYYKLPEQYRDTYMQLVLHPVRAMANLYDMYYSLAMNKKLASEKDIKANYWADRVEKCFALDAEFTKDYNQNVFGGKWNHIMDQTHIGYTSWDEPREGNIMPKVTRISPDEAKQGGYVFNEENDVVVMEAEHFFEANNTNNTKWTVIPSLGRTLSGIALMPYTEKTENAAITYKMNISPQSDSIKVWIFFDSTLPFKKGGHNIAASFKGGKENIWNINHDLNWENKYNKMYPTAAARMIESSTYLSIPENKDGIYDLTIRPLDPGMVIYKVVVDNGGYEPTYLKMQESPYNR</sequence>
<organism evidence="4 5">
    <name type="scientific">Plebeiibacterium marinum</name>
    <dbReference type="NCBI Taxonomy" id="2992111"/>
    <lineage>
        <taxon>Bacteria</taxon>
        <taxon>Pseudomonadati</taxon>
        <taxon>Bacteroidota</taxon>
        <taxon>Bacteroidia</taxon>
        <taxon>Marinilabiliales</taxon>
        <taxon>Marinilabiliaceae</taxon>
        <taxon>Plebeiibacterium</taxon>
    </lineage>
</organism>
<name>A0AAE3SKL1_9BACT</name>
<dbReference type="Pfam" id="PF17829">
    <property type="entry name" value="GH115_C"/>
    <property type="match status" value="1"/>
</dbReference>
<dbReference type="EMBL" id="JAPDPI010000034">
    <property type="protein sequence ID" value="MCW3806975.1"/>
    <property type="molecule type" value="Genomic_DNA"/>
</dbReference>
<dbReference type="SUPFAM" id="SSF55545">
    <property type="entry name" value="beta-N-acetylhexosaminidase-like domain"/>
    <property type="match status" value="1"/>
</dbReference>
<dbReference type="InterPro" id="IPR042301">
    <property type="entry name" value="GH115_sf"/>
</dbReference>
<accession>A0AAE3SKL1</accession>
<dbReference type="Gene3D" id="3.20.20.520">
    <property type="entry name" value="Glycosyl hydrolase family 115"/>
    <property type="match status" value="1"/>
</dbReference>
<proteinExistence type="predicted"/>
<dbReference type="RefSeq" id="WP_301200933.1">
    <property type="nucleotide sequence ID" value="NZ_JAPDPI010000034.1"/>
</dbReference>
<keyword evidence="1 4" id="KW-0378">Hydrolase</keyword>
<dbReference type="InterPro" id="IPR005154">
    <property type="entry name" value="Glyco_hydro_67_aGlcAse_N"/>
</dbReference>
<dbReference type="Pfam" id="PF15979">
    <property type="entry name" value="Glyco_hydro_115"/>
    <property type="match status" value="1"/>
</dbReference>
<dbReference type="GO" id="GO:0045493">
    <property type="term" value="P:xylan catabolic process"/>
    <property type="evidence" value="ECO:0007669"/>
    <property type="project" value="InterPro"/>
</dbReference>
<gene>
    <name evidence="4" type="ORF">OM074_15165</name>
</gene>
<dbReference type="GO" id="GO:0046559">
    <property type="term" value="F:alpha-glucuronidase activity"/>
    <property type="evidence" value="ECO:0007669"/>
    <property type="project" value="InterPro"/>
</dbReference>